<dbReference type="InterPro" id="IPR039538">
    <property type="entry name" value="BetI_C"/>
</dbReference>
<accession>A0A291GN38</accession>
<dbReference type="RefSeq" id="WP_096802501.1">
    <property type="nucleotide sequence ID" value="NZ_CP023563.1"/>
</dbReference>
<reference evidence="8" key="1">
    <citation type="submission" date="2017-09" db="EMBL/GenBank/DDBJ databases">
        <title>Brachybacterium sp. VM2412.</title>
        <authorList>
            <person name="Tak E.J."/>
            <person name="Bae J.-W."/>
        </authorList>
    </citation>
    <scope>NUCLEOTIDE SEQUENCE [LARGE SCALE GENOMIC DNA]</scope>
    <source>
        <strain evidence="8">VM2412</strain>
    </source>
</reference>
<keyword evidence="3 5" id="KW-0238">DNA-binding</keyword>
<dbReference type="KEGG" id="brz:CFK38_07420"/>
<dbReference type="OrthoDB" id="5242433at2"/>
<dbReference type="GO" id="GO:0000976">
    <property type="term" value="F:transcription cis-regulatory region binding"/>
    <property type="evidence" value="ECO:0007669"/>
    <property type="project" value="TreeGrafter"/>
</dbReference>
<evidence type="ECO:0000256" key="4">
    <source>
        <dbReference type="ARBA" id="ARBA00023163"/>
    </source>
</evidence>
<dbReference type="PROSITE" id="PS50977">
    <property type="entry name" value="HTH_TETR_2"/>
    <property type="match status" value="1"/>
</dbReference>
<feature type="DNA-binding region" description="H-T-H motif" evidence="5">
    <location>
        <begin position="35"/>
        <end position="54"/>
    </location>
</feature>
<dbReference type="AlphaFoldDB" id="A0A291GN38"/>
<dbReference type="InterPro" id="IPR050109">
    <property type="entry name" value="HTH-type_TetR-like_transc_reg"/>
</dbReference>
<gene>
    <name evidence="7" type="ORF">CFK38_07420</name>
</gene>
<dbReference type="SUPFAM" id="SSF46689">
    <property type="entry name" value="Homeodomain-like"/>
    <property type="match status" value="1"/>
</dbReference>
<dbReference type="InterPro" id="IPR001647">
    <property type="entry name" value="HTH_TetR"/>
</dbReference>
<organism evidence="7 8">
    <name type="scientific">Brachybacterium vulturis</name>
    <dbReference type="NCBI Taxonomy" id="2017484"/>
    <lineage>
        <taxon>Bacteria</taxon>
        <taxon>Bacillati</taxon>
        <taxon>Actinomycetota</taxon>
        <taxon>Actinomycetes</taxon>
        <taxon>Micrococcales</taxon>
        <taxon>Dermabacteraceae</taxon>
        <taxon>Brachybacterium</taxon>
    </lineage>
</organism>
<keyword evidence="4" id="KW-0804">Transcription</keyword>
<evidence type="ECO:0000256" key="2">
    <source>
        <dbReference type="ARBA" id="ARBA00023015"/>
    </source>
</evidence>
<dbReference type="PANTHER" id="PTHR30055:SF234">
    <property type="entry name" value="HTH-TYPE TRANSCRIPTIONAL REGULATOR BETI"/>
    <property type="match status" value="1"/>
</dbReference>
<evidence type="ECO:0000259" key="6">
    <source>
        <dbReference type="PROSITE" id="PS50977"/>
    </source>
</evidence>
<dbReference type="PRINTS" id="PR00455">
    <property type="entry name" value="HTHTETR"/>
</dbReference>
<proteinExistence type="predicted"/>
<dbReference type="GO" id="GO:0003700">
    <property type="term" value="F:DNA-binding transcription factor activity"/>
    <property type="evidence" value="ECO:0007669"/>
    <property type="project" value="TreeGrafter"/>
</dbReference>
<evidence type="ECO:0000256" key="5">
    <source>
        <dbReference type="PROSITE-ProRule" id="PRU00335"/>
    </source>
</evidence>
<evidence type="ECO:0000256" key="1">
    <source>
        <dbReference type="ARBA" id="ARBA00022491"/>
    </source>
</evidence>
<dbReference type="InterPro" id="IPR009057">
    <property type="entry name" value="Homeodomain-like_sf"/>
</dbReference>
<feature type="domain" description="HTH tetR-type" evidence="6">
    <location>
        <begin position="12"/>
        <end position="72"/>
    </location>
</feature>
<evidence type="ECO:0000313" key="7">
    <source>
        <dbReference type="EMBL" id="ATG51374.1"/>
    </source>
</evidence>
<keyword evidence="2" id="KW-0805">Transcription regulation</keyword>
<sequence>MDSPDGKGGDGSSTRRRLLVAAAGLIAESGWGRVTTRAVAERAGLPHGTVSYHFRGKQSMLVEAAATAVEEMFPDSELAAMQSVEHLLAWTSAAASEVGACSAQAGVLLEAMRESSRDDRLRERIVEVLRRLRHRVADLVAAEHGQRADPAGPSASAIATVIIAAGDGLWLHSLLDPDLDVSGAVAAMSGLIRPRAEEEAAS</sequence>
<evidence type="ECO:0000256" key="3">
    <source>
        <dbReference type="ARBA" id="ARBA00023125"/>
    </source>
</evidence>
<name>A0A291GN38_9MICO</name>
<keyword evidence="1" id="KW-0678">Repressor</keyword>
<dbReference type="SUPFAM" id="SSF48498">
    <property type="entry name" value="Tetracyclin repressor-like, C-terminal domain"/>
    <property type="match status" value="1"/>
</dbReference>
<dbReference type="EMBL" id="CP023563">
    <property type="protein sequence ID" value="ATG51374.1"/>
    <property type="molecule type" value="Genomic_DNA"/>
</dbReference>
<dbReference type="Gene3D" id="1.10.357.10">
    <property type="entry name" value="Tetracycline Repressor, domain 2"/>
    <property type="match status" value="1"/>
</dbReference>
<protein>
    <submittedName>
        <fullName evidence="7">TetR family transcriptional regulator</fullName>
    </submittedName>
</protein>
<dbReference type="PANTHER" id="PTHR30055">
    <property type="entry name" value="HTH-TYPE TRANSCRIPTIONAL REGULATOR RUTR"/>
    <property type="match status" value="1"/>
</dbReference>
<dbReference type="Pfam" id="PF13977">
    <property type="entry name" value="TetR_C_6"/>
    <property type="match status" value="1"/>
</dbReference>
<dbReference type="InterPro" id="IPR036271">
    <property type="entry name" value="Tet_transcr_reg_TetR-rel_C_sf"/>
</dbReference>
<dbReference type="Proteomes" id="UP000218165">
    <property type="component" value="Chromosome"/>
</dbReference>
<keyword evidence="8" id="KW-1185">Reference proteome</keyword>
<evidence type="ECO:0000313" key="8">
    <source>
        <dbReference type="Proteomes" id="UP000218165"/>
    </source>
</evidence>
<dbReference type="Pfam" id="PF00440">
    <property type="entry name" value="TetR_N"/>
    <property type="match status" value="1"/>
</dbReference>